<keyword evidence="2 7" id="KW-0813">Transport</keyword>
<accession>A0A291QT05</accession>
<dbReference type="Gene3D" id="2.60.40.1120">
    <property type="entry name" value="Carboxypeptidase-like, regulatory domain"/>
    <property type="match status" value="1"/>
</dbReference>
<dbReference type="NCBIfam" id="TIGR04056">
    <property type="entry name" value="OMP_RagA_SusC"/>
    <property type="match status" value="1"/>
</dbReference>
<feature type="chain" id="PRO_5012335460" evidence="8">
    <location>
        <begin position="22"/>
        <end position="1100"/>
    </location>
</feature>
<dbReference type="RefSeq" id="WP_098193388.1">
    <property type="nucleotide sequence ID" value="NZ_CP023777.1"/>
</dbReference>
<proteinExistence type="inferred from homology"/>
<dbReference type="Gene3D" id="2.40.170.20">
    <property type="entry name" value="TonB-dependent receptor, beta-barrel domain"/>
    <property type="match status" value="1"/>
</dbReference>
<dbReference type="InterPro" id="IPR036942">
    <property type="entry name" value="Beta-barrel_TonB_sf"/>
</dbReference>
<dbReference type="InterPro" id="IPR012910">
    <property type="entry name" value="Plug_dom"/>
</dbReference>
<protein>
    <submittedName>
        <fullName evidence="10">SusC/RagA family protein</fullName>
    </submittedName>
</protein>
<dbReference type="SUPFAM" id="SSF56935">
    <property type="entry name" value="Porins"/>
    <property type="match status" value="1"/>
</dbReference>
<dbReference type="EMBL" id="CP023777">
    <property type="protein sequence ID" value="ATL47003.1"/>
    <property type="molecule type" value="Genomic_DNA"/>
</dbReference>
<evidence type="ECO:0000313" key="11">
    <source>
        <dbReference type="Proteomes" id="UP000220133"/>
    </source>
</evidence>
<evidence type="ECO:0000256" key="7">
    <source>
        <dbReference type="PROSITE-ProRule" id="PRU01360"/>
    </source>
</evidence>
<dbReference type="NCBIfam" id="TIGR04057">
    <property type="entry name" value="SusC_RagA_signa"/>
    <property type="match status" value="1"/>
</dbReference>
<sequence>MRLKLLLLFAACLLHCCELFAQEPTKKITLTVKKQRLENVFKEVKKQTGYTVFYNEGLADKIKSIKVSFAVKNADVTDVMKLCFKDHGLTYKLIGNAIIILEGNIPAAPGDTKEQTEETNPKFSVSGLILNGQGEMMDNVNVIVKRTGKGAITDKKGEFKIEDILPNDVIRCSMVGYATAEVPVNGQNMIYVTMAVATNTLDQVVLQGYGKTSQRFATGNITRITAKEIEDQPVSNPLLALQGRVPGLVITQTNGYASAPVNVAIRGVSSLNLNTEPLYIIDGVPVSVTGQQGILYGNSFTGGLSPLFNINPKDIESIDVLKDADATAIYGSRGTNGVVLITTKKGVPNATTFNLNVTQGIQKITRYWDMLNTQQYLQMRREAFKNDGITPTAANAPDLLAWDQDRYTNWQKELWGGTGLNTAISAGLSGGNRQTTFRINGGYSRVTDITVVSGASQRGTMALGLSHTTKDYRFSTDLSVNFANSLVDVVNGSGNPRLAPNSPAIFDKDGNLNWNEWNAGGGPDVFPFGTLKQSNPQRTNALTSSLRLSYKPFKGFSFNTLFGYTYTQNANDFFNPITSQNPNKNPVGYASFNTNRVSGWNIEPQADYHFLLGEASVDVLLGATLTSSSGVATSVVGRGYTDDNLLYSIVNAPVIERPTDAYFYSKYLGAFARISYNLKNRYVINLNGRRDGSSNFGPGRQFGNFGSIGVAWIASEEEWMDKILPSFISNVKFRGSYGTTGNTGGSTYQYLSLWGSSASPSQPYPLYDGMVPYIPQNPPNQNYYWEQNKKVEGAIEIGLLENTITLSVSHYRNRTGNQITGYPLPQFTGFNSIITNLPATIQNSGWEGLVNAQLLRKKDMTWSVSFNISTNKNLLVSFPDLETSPYASRYKVGYPLTTRYVFHYLGVNPLTGSFAIEDHDKNGDIGAAAGAFNPDSYISLDAAPQYYGGISSMYRYKQFSLGLQFNFTKQMGENALYTSGSFGSFNNNIAVEVYKKNWKKPGDITPYPAFSTSFNQRDNLFSMSDGAYTDASYIRLSNLSLTYNLPGTWLSKLKMKNCSIGLNAQNIFTITGYKGLDPETRNFGGMPPAKIYVLHLQLSI</sequence>
<dbReference type="SUPFAM" id="SSF49464">
    <property type="entry name" value="Carboxypeptidase regulatory domain-like"/>
    <property type="match status" value="1"/>
</dbReference>
<evidence type="ECO:0000256" key="4">
    <source>
        <dbReference type="ARBA" id="ARBA00022692"/>
    </source>
</evidence>
<dbReference type="Pfam" id="PF07715">
    <property type="entry name" value="Plug"/>
    <property type="match status" value="1"/>
</dbReference>
<keyword evidence="5 7" id="KW-0472">Membrane</keyword>
<comment type="subcellular location">
    <subcellularLocation>
        <location evidence="1 7">Cell outer membrane</location>
        <topology evidence="1 7">Multi-pass membrane protein</topology>
    </subcellularLocation>
</comment>
<dbReference type="Pfam" id="PF13715">
    <property type="entry name" value="CarbopepD_reg_2"/>
    <property type="match status" value="1"/>
</dbReference>
<feature type="signal peptide" evidence="8">
    <location>
        <begin position="1"/>
        <end position="21"/>
    </location>
</feature>
<keyword evidence="8" id="KW-0732">Signal</keyword>
<evidence type="ECO:0000259" key="9">
    <source>
        <dbReference type="Pfam" id="PF07715"/>
    </source>
</evidence>
<evidence type="ECO:0000256" key="3">
    <source>
        <dbReference type="ARBA" id="ARBA00022452"/>
    </source>
</evidence>
<name>A0A291QT05_9BACT</name>
<dbReference type="InterPro" id="IPR023997">
    <property type="entry name" value="TonB-dep_OMP_SusC/RagA_CS"/>
</dbReference>
<keyword evidence="11" id="KW-1185">Reference proteome</keyword>
<dbReference type="PROSITE" id="PS52016">
    <property type="entry name" value="TONB_DEPENDENT_REC_3"/>
    <property type="match status" value="1"/>
</dbReference>
<dbReference type="InterPro" id="IPR023996">
    <property type="entry name" value="TonB-dep_OMP_SusC/RagA"/>
</dbReference>
<evidence type="ECO:0000256" key="5">
    <source>
        <dbReference type="ARBA" id="ARBA00023136"/>
    </source>
</evidence>
<organism evidence="10 11">
    <name type="scientific">Chitinophaga caeni</name>
    <dbReference type="NCBI Taxonomy" id="2029983"/>
    <lineage>
        <taxon>Bacteria</taxon>
        <taxon>Pseudomonadati</taxon>
        <taxon>Bacteroidota</taxon>
        <taxon>Chitinophagia</taxon>
        <taxon>Chitinophagales</taxon>
        <taxon>Chitinophagaceae</taxon>
        <taxon>Chitinophaga</taxon>
    </lineage>
</organism>
<dbReference type="InterPro" id="IPR039426">
    <property type="entry name" value="TonB-dep_rcpt-like"/>
</dbReference>
<reference evidence="10 11" key="1">
    <citation type="submission" date="2017-10" db="EMBL/GenBank/DDBJ databases">
        <title>Paenichitinophaga pekingensis gen. nov., sp. nov., isolated from activated sludge.</title>
        <authorList>
            <person name="Jin D."/>
            <person name="Kong X."/>
            <person name="Deng Y."/>
            <person name="Bai Z."/>
        </authorList>
    </citation>
    <scope>NUCLEOTIDE SEQUENCE [LARGE SCALE GENOMIC DNA]</scope>
    <source>
        <strain evidence="10 11">13</strain>
    </source>
</reference>
<evidence type="ECO:0000256" key="2">
    <source>
        <dbReference type="ARBA" id="ARBA00022448"/>
    </source>
</evidence>
<keyword evidence="6 7" id="KW-0998">Cell outer membrane</keyword>
<dbReference type="InterPro" id="IPR008969">
    <property type="entry name" value="CarboxyPept-like_regulatory"/>
</dbReference>
<evidence type="ECO:0000256" key="1">
    <source>
        <dbReference type="ARBA" id="ARBA00004571"/>
    </source>
</evidence>
<dbReference type="KEGG" id="cbae:COR50_07285"/>
<dbReference type="AlphaFoldDB" id="A0A291QT05"/>
<dbReference type="Proteomes" id="UP000220133">
    <property type="component" value="Chromosome"/>
</dbReference>
<comment type="similarity">
    <text evidence="7">Belongs to the TonB-dependent receptor family.</text>
</comment>
<dbReference type="InterPro" id="IPR037066">
    <property type="entry name" value="Plug_dom_sf"/>
</dbReference>
<dbReference type="GO" id="GO:0009279">
    <property type="term" value="C:cell outer membrane"/>
    <property type="evidence" value="ECO:0007669"/>
    <property type="project" value="UniProtKB-SubCell"/>
</dbReference>
<dbReference type="OrthoDB" id="9768177at2"/>
<evidence type="ECO:0000256" key="8">
    <source>
        <dbReference type="SAM" id="SignalP"/>
    </source>
</evidence>
<keyword evidence="4 7" id="KW-0812">Transmembrane</keyword>
<keyword evidence="3 7" id="KW-1134">Transmembrane beta strand</keyword>
<dbReference type="Gene3D" id="2.170.130.10">
    <property type="entry name" value="TonB-dependent receptor, plug domain"/>
    <property type="match status" value="1"/>
</dbReference>
<evidence type="ECO:0000313" key="10">
    <source>
        <dbReference type="EMBL" id="ATL47003.1"/>
    </source>
</evidence>
<feature type="domain" description="TonB-dependent receptor plug" evidence="9">
    <location>
        <begin position="215"/>
        <end position="338"/>
    </location>
</feature>
<gene>
    <name evidence="10" type="ORF">COR50_07285</name>
</gene>
<evidence type="ECO:0000256" key="6">
    <source>
        <dbReference type="ARBA" id="ARBA00023237"/>
    </source>
</evidence>